<keyword evidence="3" id="KW-1185">Reference proteome</keyword>
<keyword evidence="1" id="KW-0812">Transmembrane</keyword>
<feature type="transmembrane region" description="Helical" evidence="1">
    <location>
        <begin position="23"/>
        <end position="47"/>
    </location>
</feature>
<dbReference type="AlphaFoldDB" id="A0A251T0A2"/>
<keyword evidence="1" id="KW-1133">Transmembrane helix</keyword>
<keyword evidence="1" id="KW-0472">Membrane</keyword>
<sequence>MDFSYPTPNHVSFFVFKGHRFSLFSHLILLIFLHRFLVTSYMFLAFISHSSRYLQNSNT</sequence>
<evidence type="ECO:0000313" key="2">
    <source>
        <dbReference type="EMBL" id="OTG04547.1"/>
    </source>
</evidence>
<name>A0A251T0A2_HELAN</name>
<organism evidence="2 3">
    <name type="scientific">Helianthus annuus</name>
    <name type="common">Common sunflower</name>
    <dbReference type="NCBI Taxonomy" id="4232"/>
    <lineage>
        <taxon>Eukaryota</taxon>
        <taxon>Viridiplantae</taxon>
        <taxon>Streptophyta</taxon>
        <taxon>Embryophyta</taxon>
        <taxon>Tracheophyta</taxon>
        <taxon>Spermatophyta</taxon>
        <taxon>Magnoliopsida</taxon>
        <taxon>eudicotyledons</taxon>
        <taxon>Gunneridae</taxon>
        <taxon>Pentapetalae</taxon>
        <taxon>asterids</taxon>
        <taxon>campanulids</taxon>
        <taxon>Asterales</taxon>
        <taxon>Asteraceae</taxon>
        <taxon>Asteroideae</taxon>
        <taxon>Heliantheae alliance</taxon>
        <taxon>Heliantheae</taxon>
        <taxon>Helianthus</taxon>
    </lineage>
</organism>
<evidence type="ECO:0000313" key="3">
    <source>
        <dbReference type="Proteomes" id="UP000215914"/>
    </source>
</evidence>
<dbReference type="EMBL" id="CM007901">
    <property type="protein sequence ID" value="OTG04547.1"/>
    <property type="molecule type" value="Genomic_DNA"/>
</dbReference>
<evidence type="ECO:0000256" key="1">
    <source>
        <dbReference type="SAM" id="Phobius"/>
    </source>
</evidence>
<accession>A0A251T0A2</accession>
<proteinExistence type="predicted"/>
<dbReference type="InParanoid" id="A0A251T0A2"/>
<dbReference type="Proteomes" id="UP000215914">
    <property type="component" value="Chromosome 12"/>
</dbReference>
<protein>
    <submittedName>
        <fullName evidence="2">Uncharacterized protein</fullName>
    </submittedName>
</protein>
<gene>
    <name evidence="2" type="ORF">HannXRQ_Chr12g0363511</name>
</gene>
<reference evidence="3" key="1">
    <citation type="journal article" date="2017" name="Nature">
        <title>The sunflower genome provides insights into oil metabolism, flowering and Asterid evolution.</title>
        <authorList>
            <person name="Badouin H."/>
            <person name="Gouzy J."/>
            <person name="Grassa C.J."/>
            <person name="Murat F."/>
            <person name="Staton S.E."/>
            <person name="Cottret L."/>
            <person name="Lelandais-Briere C."/>
            <person name="Owens G.L."/>
            <person name="Carrere S."/>
            <person name="Mayjonade B."/>
            <person name="Legrand L."/>
            <person name="Gill N."/>
            <person name="Kane N.C."/>
            <person name="Bowers J.E."/>
            <person name="Hubner S."/>
            <person name="Bellec A."/>
            <person name="Berard A."/>
            <person name="Berges H."/>
            <person name="Blanchet N."/>
            <person name="Boniface M.C."/>
            <person name="Brunel D."/>
            <person name="Catrice O."/>
            <person name="Chaidir N."/>
            <person name="Claudel C."/>
            <person name="Donnadieu C."/>
            <person name="Faraut T."/>
            <person name="Fievet G."/>
            <person name="Helmstetter N."/>
            <person name="King M."/>
            <person name="Knapp S.J."/>
            <person name="Lai Z."/>
            <person name="Le Paslier M.C."/>
            <person name="Lippi Y."/>
            <person name="Lorenzon L."/>
            <person name="Mandel J.R."/>
            <person name="Marage G."/>
            <person name="Marchand G."/>
            <person name="Marquand E."/>
            <person name="Bret-Mestries E."/>
            <person name="Morien E."/>
            <person name="Nambeesan S."/>
            <person name="Nguyen T."/>
            <person name="Pegot-Espagnet P."/>
            <person name="Pouilly N."/>
            <person name="Raftis F."/>
            <person name="Sallet E."/>
            <person name="Schiex T."/>
            <person name="Thomas J."/>
            <person name="Vandecasteele C."/>
            <person name="Vares D."/>
            <person name="Vear F."/>
            <person name="Vautrin S."/>
            <person name="Crespi M."/>
            <person name="Mangin B."/>
            <person name="Burke J.M."/>
            <person name="Salse J."/>
            <person name="Munos S."/>
            <person name="Vincourt P."/>
            <person name="Rieseberg L.H."/>
            <person name="Langlade N.B."/>
        </authorList>
    </citation>
    <scope>NUCLEOTIDE SEQUENCE [LARGE SCALE GENOMIC DNA]</scope>
    <source>
        <strain evidence="3">cv. SF193</strain>
    </source>
</reference>